<feature type="domain" description="Pili assembly chaperone C-terminal" evidence="10">
    <location>
        <begin position="165"/>
        <end position="221"/>
    </location>
</feature>
<keyword evidence="3" id="KW-1029">Fimbrium biogenesis</keyword>
<dbReference type="EMBL" id="AALD02000073">
    <property type="protein sequence ID" value="EEQ08720.1"/>
    <property type="molecule type" value="Genomic_DNA"/>
</dbReference>
<comment type="caution">
    <text evidence="11">The sequence shown here is derived from an EMBL/GenBank/DDBJ whole genome shotgun (WGS) entry which is preliminary data.</text>
</comment>
<dbReference type="InterPro" id="IPR001829">
    <property type="entry name" value="Pili_assmbl_chaperone_bac"/>
</dbReference>
<evidence type="ECO:0000256" key="7">
    <source>
        <dbReference type="RuleBase" id="RU003918"/>
    </source>
</evidence>
<protein>
    <submittedName>
        <fullName evidence="11">Fimbrial chaperone protein</fullName>
    </submittedName>
</protein>
<evidence type="ECO:0000256" key="1">
    <source>
        <dbReference type="ARBA" id="ARBA00004418"/>
    </source>
</evidence>
<keyword evidence="6 7" id="KW-0143">Chaperone</keyword>
<dbReference type="Pfam" id="PF02753">
    <property type="entry name" value="PapD_C"/>
    <property type="match status" value="1"/>
</dbReference>
<dbReference type="SUPFAM" id="SSF49354">
    <property type="entry name" value="PapD-like"/>
    <property type="match status" value="1"/>
</dbReference>
<dbReference type="InterPro" id="IPR050643">
    <property type="entry name" value="Periplasmic_pilus_chap"/>
</dbReference>
<gene>
    <name evidence="11" type="ORF">ymoll0001_40100</name>
</gene>
<keyword evidence="4 8" id="KW-0732">Signal</keyword>
<name>A0ABM9Y4S4_YERMW</name>
<keyword evidence="5" id="KW-0574">Periplasm</keyword>
<evidence type="ECO:0000313" key="11">
    <source>
        <dbReference type="EMBL" id="EEQ08720.1"/>
    </source>
</evidence>
<sequence>MTMPWLKSLLFIACLTGVIHSAQAGVLVGGTRVIYDGAKKEATLSVTNQDKSTPYLIQSWVDNIEATNNNKAPFIITPPLFRLDAGQESNLRILLAGGSLPQDRESAYWLNVKTIPSSKKSDGNQLFISIKNRIKLFYRPAGLVGQAADAYKALSFSRQGQQLKISNPTPYYVSFHTLKVGASEIKGPLMIAPKGTLTADLPANASGTVSWQAITDFGGTSDSATATL</sequence>
<feature type="signal peptide" evidence="8">
    <location>
        <begin position="1"/>
        <end position="24"/>
    </location>
</feature>
<dbReference type="InterPro" id="IPR036316">
    <property type="entry name" value="Pili_assmbl_chap_C_dom_sf"/>
</dbReference>
<comment type="similarity">
    <text evidence="2 7">Belongs to the periplasmic pilus chaperone family.</text>
</comment>
<evidence type="ECO:0000313" key="12">
    <source>
        <dbReference type="Proteomes" id="UP000003027"/>
    </source>
</evidence>
<dbReference type="SUPFAM" id="SSF49584">
    <property type="entry name" value="Periplasmic chaperone C-domain"/>
    <property type="match status" value="1"/>
</dbReference>
<accession>A0ABM9Y4S4</accession>
<dbReference type="PROSITE" id="PS00635">
    <property type="entry name" value="PILI_CHAPERONE"/>
    <property type="match status" value="1"/>
</dbReference>
<dbReference type="Proteomes" id="UP000003027">
    <property type="component" value="Unassembled WGS sequence"/>
</dbReference>
<dbReference type="PANTHER" id="PTHR30251:SF11">
    <property type="entry name" value="CHAPERONE PROTEIN FIMC-RELATED"/>
    <property type="match status" value="1"/>
</dbReference>
<dbReference type="PANTHER" id="PTHR30251">
    <property type="entry name" value="PILUS ASSEMBLY CHAPERONE"/>
    <property type="match status" value="1"/>
</dbReference>
<evidence type="ECO:0000256" key="5">
    <source>
        <dbReference type="ARBA" id="ARBA00022764"/>
    </source>
</evidence>
<dbReference type="PRINTS" id="PR00969">
    <property type="entry name" value="CHAPERONPILI"/>
</dbReference>
<evidence type="ECO:0000259" key="9">
    <source>
        <dbReference type="Pfam" id="PF00345"/>
    </source>
</evidence>
<feature type="chain" id="PRO_5047276680" evidence="8">
    <location>
        <begin position="25"/>
        <end position="228"/>
    </location>
</feature>
<dbReference type="Gene3D" id="2.60.40.10">
    <property type="entry name" value="Immunoglobulins"/>
    <property type="match status" value="2"/>
</dbReference>
<comment type="subcellular location">
    <subcellularLocation>
        <location evidence="1 7">Periplasm</location>
    </subcellularLocation>
</comment>
<reference evidence="11" key="1">
    <citation type="submission" date="2008-12" db="EMBL/GenBank/DDBJ databases">
        <title>Annotation of the Yersinia mollaretii ATCC 43969 genome.</title>
        <authorList>
            <person name="Read T.D."/>
            <person name="Akmal A."/>
            <person name="Bishop-Lilly K."/>
            <person name="Chen P.E."/>
            <person name="Cook C."/>
            <person name="Kiley M.P."/>
            <person name="Lentz S."/>
            <person name="Mateczun A."/>
            <person name="Nagarajan N."/>
            <person name="Nolan N."/>
            <person name="Osborne B.I."/>
            <person name="Pop M."/>
            <person name="Sozhamannan S."/>
            <person name="Stewart A.C."/>
            <person name="Sulakvelidze A."/>
            <person name="Thomason B."/>
            <person name="Willner K."/>
            <person name="Zwick M.E."/>
        </authorList>
    </citation>
    <scope>NUCLEOTIDE SEQUENCE [LARGE SCALE GENOMIC DNA]</scope>
    <source>
        <strain evidence="11">ATCC 43969</strain>
    </source>
</reference>
<dbReference type="InterPro" id="IPR013783">
    <property type="entry name" value="Ig-like_fold"/>
</dbReference>
<evidence type="ECO:0000256" key="3">
    <source>
        <dbReference type="ARBA" id="ARBA00022558"/>
    </source>
</evidence>
<evidence type="ECO:0000256" key="6">
    <source>
        <dbReference type="ARBA" id="ARBA00023186"/>
    </source>
</evidence>
<feature type="domain" description="Pili assembly chaperone N-terminal" evidence="9">
    <location>
        <begin position="26"/>
        <end position="143"/>
    </location>
</feature>
<keyword evidence="12" id="KW-1185">Reference proteome</keyword>
<dbReference type="Pfam" id="PF00345">
    <property type="entry name" value="PapD_N"/>
    <property type="match status" value="1"/>
</dbReference>
<evidence type="ECO:0000256" key="4">
    <source>
        <dbReference type="ARBA" id="ARBA00022729"/>
    </source>
</evidence>
<dbReference type="InterPro" id="IPR016147">
    <property type="entry name" value="Pili_assmbl_chaperone_N"/>
</dbReference>
<dbReference type="InterPro" id="IPR018046">
    <property type="entry name" value="Pili_assmbl_chaperone_CS"/>
</dbReference>
<dbReference type="InterPro" id="IPR016148">
    <property type="entry name" value="Pili_assmbl_chaperone_C"/>
</dbReference>
<dbReference type="InterPro" id="IPR008962">
    <property type="entry name" value="PapD-like_sf"/>
</dbReference>
<evidence type="ECO:0000256" key="2">
    <source>
        <dbReference type="ARBA" id="ARBA00007399"/>
    </source>
</evidence>
<organism evidence="11 12">
    <name type="scientific">Yersinia mollaretii (strain ATCC 43969 / DSM 18520 / CIP 103324 / CNY 7263 / WAIP 204)</name>
    <dbReference type="NCBI Taxonomy" id="349967"/>
    <lineage>
        <taxon>Bacteria</taxon>
        <taxon>Pseudomonadati</taxon>
        <taxon>Pseudomonadota</taxon>
        <taxon>Gammaproteobacteria</taxon>
        <taxon>Enterobacterales</taxon>
        <taxon>Yersiniaceae</taxon>
        <taxon>Yersinia</taxon>
    </lineage>
</organism>
<evidence type="ECO:0000259" key="10">
    <source>
        <dbReference type="Pfam" id="PF02753"/>
    </source>
</evidence>
<evidence type="ECO:0000256" key="8">
    <source>
        <dbReference type="SAM" id="SignalP"/>
    </source>
</evidence>
<proteinExistence type="inferred from homology"/>